<evidence type="ECO:0000256" key="4">
    <source>
        <dbReference type="ARBA" id="ARBA00023163"/>
    </source>
</evidence>
<comment type="caution">
    <text evidence="6">The sequence shown here is derived from an EMBL/GenBank/DDBJ whole genome shotgun (WGS) entry which is preliminary data.</text>
</comment>
<evidence type="ECO:0000256" key="3">
    <source>
        <dbReference type="ARBA" id="ARBA00023125"/>
    </source>
</evidence>
<keyword evidence="4" id="KW-0804">Transcription</keyword>
<reference evidence="6 7" key="1">
    <citation type="submission" date="2013-01" db="EMBL/GenBank/DDBJ databases">
        <authorList>
            <person name="Fiebig A."/>
            <person name="Goeker M."/>
            <person name="Klenk H.-P.P."/>
        </authorList>
    </citation>
    <scope>NUCLEOTIDE SEQUENCE [LARGE SCALE GENOMIC DNA]</scope>
    <source>
        <strain evidence="6 7">DSM 24838</strain>
    </source>
</reference>
<gene>
    <name evidence="6" type="ORF">Wenmar_03181</name>
</gene>
<dbReference type="PRINTS" id="PR00039">
    <property type="entry name" value="HTHLYSR"/>
</dbReference>
<organism evidence="6 7">
    <name type="scientific">Wenxinia marina DSM 24838</name>
    <dbReference type="NCBI Taxonomy" id="1123501"/>
    <lineage>
        <taxon>Bacteria</taxon>
        <taxon>Pseudomonadati</taxon>
        <taxon>Pseudomonadota</taxon>
        <taxon>Alphaproteobacteria</taxon>
        <taxon>Rhodobacterales</taxon>
        <taxon>Roseobacteraceae</taxon>
        <taxon>Wenxinia</taxon>
    </lineage>
</organism>
<dbReference type="GO" id="GO:0003700">
    <property type="term" value="F:DNA-binding transcription factor activity"/>
    <property type="evidence" value="ECO:0007669"/>
    <property type="project" value="InterPro"/>
</dbReference>
<dbReference type="InterPro" id="IPR005119">
    <property type="entry name" value="LysR_subst-bd"/>
</dbReference>
<dbReference type="InterPro" id="IPR036390">
    <property type="entry name" value="WH_DNA-bd_sf"/>
</dbReference>
<dbReference type="PROSITE" id="PS50931">
    <property type="entry name" value="HTH_LYSR"/>
    <property type="match status" value="1"/>
</dbReference>
<evidence type="ECO:0000256" key="1">
    <source>
        <dbReference type="ARBA" id="ARBA00009437"/>
    </source>
</evidence>
<dbReference type="eggNOG" id="COG0583">
    <property type="taxonomic scope" value="Bacteria"/>
</dbReference>
<comment type="similarity">
    <text evidence="1">Belongs to the LysR transcriptional regulatory family.</text>
</comment>
<dbReference type="CDD" id="cd05466">
    <property type="entry name" value="PBP2_LTTR_substrate"/>
    <property type="match status" value="1"/>
</dbReference>
<dbReference type="Pfam" id="PF03466">
    <property type="entry name" value="LysR_substrate"/>
    <property type="match status" value="1"/>
</dbReference>
<dbReference type="FunFam" id="1.10.10.10:FF:000001">
    <property type="entry name" value="LysR family transcriptional regulator"/>
    <property type="match status" value="1"/>
</dbReference>
<protein>
    <submittedName>
        <fullName evidence="6">Transcriptional regulator</fullName>
    </submittedName>
</protein>
<keyword evidence="7" id="KW-1185">Reference proteome</keyword>
<feature type="domain" description="HTH lysR-type" evidence="5">
    <location>
        <begin position="1"/>
        <end position="58"/>
    </location>
</feature>
<keyword evidence="2" id="KW-0805">Transcription regulation</keyword>
<evidence type="ECO:0000256" key="2">
    <source>
        <dbReference type="ARBA" id="ARBA00023015"/>
    </source>
</evidence>
<dbReference type="SUPFAM" id="SSF46785">
    <property type="entry name" value="Winged helix' DNA-binding domain"/>
    <property type="match status" value="1"/>
</dbReference>
<evidence type="ECO:0000259" key="5">
    <source>
        <dbReference type="PROSITE" id="PS50931"/>
    </source>
</evidence>
<dbReference type="EMBL" id="AONG01000016">
    <property type="protein sequence ID" value="KIQ68171.1"/>
    <property type="molecule type" value="Genomic_DNA"/>
</dbReference>
<sequence length="298" mass="32680">MELIWLEDFAELVATRHFSAAAASRNVSQPAFSRRIKALEAWLGAELVDRRTSPVQLTPTGNAFALRCQELVNEIYRIRTECQHNATPASVVINFAAPHTIEMFFFPAWLGELRDSLGPINSHMMGGDHRDCIEALALGNCDFALVWNSPIGPQAARGGPHRTLKVGQDRLVPVSGCRSDGTPIYEFGRDGDALPFLAYSWKDGYLGRLIAMIQARAKPSLRLQTVYQSSLAEGIKQMAIAGMGIGWLPLSCAQGAIEEGRLAQIGPDDMATDMEILLCRRLGQSHQGVEAIWRHLGG</sequence>
<dbReference type="STRING" id="1123501.Wenmar_03181"/>
<dbReference type="GO" id="GO:0000976">
    <property type="term" value="F:transcription cis-regulatory region binding"/>
    <property type="evidence" value="ECO:0007669"/>
    <property type="project" value="TreeGrafter"/>
</dbReference>
<dbReference type="Proteomes" id="UP000035100">
    <property type="component" value="Unassembled WGS sequence"/>
</dbReference>
<keyword evidence="3" id="KW-0238">DNA-binding</keyword>
<dbReference type="Pfam" id="PF00126">
    <property type="entry name" value="HTH_1"/>
    <property type="match status" value="1"/>
</dbReference>
<dbReference type="PANTHER" id="PTHR30126:SF2">
    <property type="entry name" value="HTH-TYPE TRANSCRIPTIONAL REGULATOR YJIE"/>
    <property type="match status" value="1"/>
</dbReference>
<name>A0A0D0P9F1_9RHOB</name>
<proteinExistence type="inferred from homology"/>
<dbReference type="SUPFAM" id="SSF53850">
    <property type="entry name" value="Periplasmic binding protein-like II"/>
    <property type="match status" value="1"/>
</dbReference>
<accession>A0A0D0P9F1</accession>
<dbReference type="Gene3D" id="3.40.190.10">
    <property type="entry name" value="Periplasmic binding protein-like II"/>
    <property type="match status" value="1"/>
</dbReference>
<dbReference type="PANTHER" id="PTHR30126">
    <property type="entry name" value="HTH-TYPE TRANSCRIPTIONAL REGULATOR"/>
    <property type="match status" value="1"/>
</dbReference>
<evidence type="ECO:0000313" key="7">
    <source>
        <dbReference type="Proteomes" id="UP000035100"/>
    </source>
</evidence>
<evidence type="ECO:0000313" key="6">
    <source>
        <dbReference type="EMBL" id="KIQ68171.1"/>
    </source>
</evidence>
<dbReference type="RefSeq" id="WP_018302291.1">
    <property type="nucleotide sequence ID" value="NZ_KB902283.1"/>
</dbReference>
<dbReference type="Gene3D" id="1.10.10.10">
    <property type="entry name" value="Winged helix-like DNA-binding domain superfamily/Winged helix DNA-binding domain"/>
    <property type="match status" value="1"/>
</dbReference>
<dbReference type="InterPro" id="IPR036388">
    <property type="entry name" value="WH-like_DNA-bd_sf"/>
</dbReference>
<dbReference type="InterPro" id="IPR000847">
    <property type="entry name" value="LysR_HTH_N"/>
</dbReference>
<dbReference type="AlphaFoldDB" id="A0A0D0P9F1"/>